<gene>
    <name evidence="2" type="ORF">B0I32_103386</name>
</gene>
<dbReference type="RefSeq" id="WP_106236676.1">
    <property type="nucleotide sequence ID" value="NZ_JBFAIB010000003.1"/>
</dbReference>
<protein>
    <submittedName>
        <fullName evidence="2">Sporulation and spore germination protein</fullName>
    </submittedName>
</protein>
<organism evidence="2 3">
    <name type="scientific">Nonomuraea fuscirosea</name>
    <dbReference type="NCBI Taxonomy" id="1291556"/>
    <lineage>
        <taxon>Bacteria</taxon>
        <taxon>Bacillati</taxon>
        <taxon>Actinomycetota</taxon>
        <taxon>Actinomycetes</taxon>
        <taxon>Streptosporangiales</taxon>
        <taxon>Streptosporangiaceae</taxon>
        <taxon>Nonomuraea</taxon>
    </lineage>
</organism>
<dbReference type="SMART" id="SM00909">
    <property type="entry name" value="Germane"/>
    <property type="match status" value="1"/>
</dbReference>
<dbReference type="SUPFAM" id="SSF82171">
    <property type="entry name" value="DPP6 N-terminal domain-like"/>
    <property type="match status" value="1"/>
</dbReference>
<dbReference type="Proteomes" id="UP000238312">
    <property type="component" value="Unassembled WGS sequence"/>
</dbReference>
<dbReference type="InterPro" id="IPR059026">
    <property type="entry name" value="LpqB_N"/>
</dbReference>
<evidence type="ECO:0000313" key="3">
    <source>
        <dbReference type="Proteomes" id="UP000238312"/>
    </source>
</evidence>
<keyword evidence="3" id="KW-1185">Reference proteome</keyword>
<accession>A0A2T0N7C6</accession>
<dbReference type="Pfam" id="PF25976">
    <property type="entry name" value="LpqB_N"/>
    <property type="match status" value="1"/>
</dbReference>
<name>A0A2T0N7C6_9ACTN</name>
<comment type="caution">
    <text evidence="2">The sequence shown here is derived from an EMBL/GenBank/DDBJ whole genome shotgun (WGS) entry which is preliminary data.</text>
</comment>
<evidence type="ECO:0000313" key="2">
    <source>
        <dbReference type="EMBL" id="PRX68425.1"/>
    </source>
</evidence>
<feature type="domain" description="GerMN" evidence="1">
    <location>
        <begin position="214"/>
        <end position="303"/>
    </location>
</feature>
<evidence type="ECO:0000259" key="1">
    <source>
        <dbReference type="SMART" id="SM00909"/>
    </source>
</evidence>
<dbReference type="InterPro" id="IPR018910">
    <property type="entry name" value="LpqB_C"/>
</dbReference>
<reference evidence="2 3" key="1">
    <citation type="submission" date="2018-03" db="EMBL/GenBank/DDBJ databases">
        <title>Genomic Encyclopedia of Type Strains, Phase III (KMG-III): the genomes of soil and plant-associated and newly described type strains.</title>
        <authorList>
            <person name="Whitman W."/>
        </authorList>
    </citation>
    <scope>NUCLEOTIDE SEQUENCE [LARGE SCALE GENOMIC DNA]</scope>
    <source>
        <strain evidence="2 3">CGMCC 4.7104</strain>
    </source>
</reference>
<dbReference type="Pfam" id="PF10646">
    <property type="entry name" value="Germane"/>
    <property type="match status" value="1"/>
</dbReference>
<dbReference type="Pfam" id="PF10647">
    <property type="entry name" value="Gmad1"/>
    <property type="match status" value="1"/>
</dbReference>
<dbReference type="InterPro" id="IPR019606">
    <property type="entry name" value="GerMN"/>
</dbReference>
<sequence length="577" mass="62139">MTRIRRLGAAVALAVTVVWAGSGCTVIPVSGPYTVNDQGAGDPLSKPFHRMIAIKPQPNWGVDETMRGLQAAMAAYADDPSILLSYLTPEARAKWSAAGPVTVVEDAIDVVPPPPREATDPVLKVWLKGKYVARIDEDDTYTPTGGSWGQPFDLVKAPQGGFLVKSLPPGLVLTRADVRRAYRPTNLYYLNRSLQDRLVVDRVRLRLKTTESFAQTVLERLLKPPTATLKDAVTSSLPEGTTIESIRSGEGGERVVVNLSGPLDLSSRDALRAQIKYSLNMNDVAKGRTIEIQANGEPYTTALANTDETWLDDSGKTAYYVTKGAIHYLSKDGPGGVVAGAAGEQRDGYSDFAVSKEENGNSLVAAKTSTGISVAAMVPQGRWQEVIHGKGADFTAPTWHRDGSLWTYDRKNSVLLRYDPSSGRGAEPVEAPNLAGLDVTRLRIARDGVRVMVMTGRNTVQISALTGEGPQMKLGNLRALTTTNEADKIIDVKWGDEEHLLVLVQSQAGHILTEINVGDGESTGVPLTERLQSVAALGDRVLAETDKGAKLLELNQDRQTWTPKIDSDGGAPLFPLG</sequence>
<proteinExistence type="predicted"/>
<dbReference type="OrthoDB" id="3226781at2"/>
<dbReference type="AlphaFoldDB" id="A0A2T0N7C6"/>
<dbReference type="EMBL" id="PVNG01000003">
    <property type="protein sequence ID" value="PRX68425.1"/>
    <property type="molecule type" value="Genomic_DNA"/>
</dbReference>
<dbReference type="PROSITE" id="PS51257">
    <property type="entry name" value="PROKAR_LIPOPROTEIN"/>
    <property type="match status" value="1"/>
</dbReference>